<dbReference type="EMBL" id="APJO01000971">
    <property type="protein sequence ID" value="KFM22486.1"/>
    <property type="molecule type" value="Genomic_DNA"/>
</dbReference>
<protein>
    <submittedName>
        <fullName evidence="2">Uncharacterized protein</fullName>
    </submittedName>
</protein>
<dbReference type="Proteomes" id="UP000028924">
    <property type="component" value="Unassembled WGS sequence"/>
</dbReference>
<sequence>MKASRTAAAECSWACCAGRCSSSGCRSAWPPAKTSRSGVGVLGEAKRTG</sequence>
<feature type="region of interest" description="Disordered" evidence="1">
    <location>
        <begin position="30"/>
        <end position="49"/>
    </location>
</feature>
<comment type="caution">
    <text evidence="2">The sequence shown here is derived from an EMBL/GenBank/DDBJ whole genome shotgun (WGS) entry which is preliminary data.</text>
</comment>
<dbReference type="KEGG" id="apro:F751_0031"/>
<organism evidence="2 3">
    <name type="scientific">Auxenochlorella protothecoides</name>
    <name type="common">Green microalga</name>
    <name type="synonym">Chlorella protothecoides</name>
    <dbReference type="NCBI Taxonomy" id="3075"/>
    <lineage>
        <taxon>Eukaryota</taxon>
        <taxon>Viridiplantae</taxon>
        <taxon>Chlorophyta</taxon>
        <taxon>core chlorophytes</taxon>
        <taxon>Trebouxiophyceae</taxon>
        <taxon>Chlorellales</taxon>
        <taxon>Chlorellaceae</taxon>
        <taxon>Auxenochlorella</taxon>
    </lineage>
</organism>
<evidence type="ECO:0000313" key="2">
    <source>
        <dbReference type="EMBL" id="KFM22486.1"/>
    </source>
</evidence>
<dbReference type="RefSeq" id="XP_011400615.1">
    <property type="nucleotide sequence ID" value="XM_011402313.1"/>
</dbReference>
<reference evidence="2 3" key="1">
    <citation type="journal article" date="2014" name="BMC Genomics">
        <title>Oil accumulation mechanisms of the oleaginous microalga Chlorella protothecoides revealed through its genome, transcriptomes, and proteomes.</title>
        <authorList>
            <person name="Gao C."/>
            <person name="Wang Y."/>
            <person name="Shen Y."/>
            <person name="Yan D."/>
            <person name="He X."/>
            <person name="Dai J."/>
            <person name="Wu Q."/>
        </authorList>
    </citation>
    <scope>NUCLEOTIDE SEQUENCE [LARGE SCALE GENOMIC DNA]</scope>
    <source>
        <strain evidence="2 3">0710</strain>
    </source>
</reference>
<name>A0A087S9T2_AUXPR</name>
<gene>
    <name evidence="2" type="ORF">F751_0031</name>
</gene>
<evidence type="ECO:0000313" key="3">
    <source>
        <dbReference type="Proteomes" id="UP000028924"/>
    </source>
</evidence>
<dbReference type="GeneID" id="23611422"/>
<keyword evidence="3" id="KW-1185">Reference proteome</keyword>
<evidence type="ECO:0000256" key="1">
    <source>
        <dbReference type="SAM" id="MobiDB-lite"/>
    </source>
</evidence>
<accession>A0A087S9T2</accession>
<proteinExistence type="predicted"/>
<dbReference type="AlphaFoldDB" id="A0A087S9T2"/>